<dbReference type="PROSITE" id="PS01355">
    <property type="entry name" value="HEMATOPO_REC_S_F1"/>
    <property type="match status" value="1"/>
</dbReference>
<feature type="chain" id="PRO_5018615380" evidence="9">
    <location>
        <begin position="28"/>
        <end position="462"/>
    </location>
</feature>
<dbReference type="GeneTree" id="ENSGT00940000167095"/>
<sequence>MMDCCPLKSLPLLLLLLKSTSITWLQGDPAKVEEYTCINDYLFTINCSVSIKPPVNTLVGNQSFWLTITELSDGARQRCQLTNTTAGFFCSVSKADKSNPLDIFSDMHEYNISFCQRQDHGPEVCKLLQEDYQPMYHIKPNAPCCLTVSHNSSRHIFTWKSTYEKYSSDTVLPEDLTYQLLLYRTGDKHGNWSHEISTQSITHCSVEDQNFEPDTEYAAIVRSGPDMDYFEGQWSEWSSKVLWRTEATVKAAPQIEGFTFNLPLMFIIISAVVLILMVGYGSARKWRRGTFIPTPAPYFQSLYKDCQGDFKSWVVTQENTADILKAEEALQIDTLIEYVEVQEYPATFPLQLVENRAYGNIQSSPVDSDLLSMQYSDGSTIVQRRSIRSLPGCCQSCSPLQDSGCWLCSDTSLEKEPSWYCNEYCTLGFLQETGCVTAGHHGGLKTNPNISEMIESDAVIEA</sequence>
<comment type="subcellular location">
    <subcellularLocation>
        <location evidence="1">Membrane</location>
        <topology evidence="1">Single-pass type I membrane protein</topology>
    </subcellularLocation>
</comment>
<dbReference type="Proteomes" id="UP000265020">
    <property type="component" value="Unassembled WGS sequence"/>
</dbReference>
<evidence type="ECO:0000256" key="7">
    <source>
        <dbReference type="ARBA" id="ARBA00023180"/>
    </source>
</evidence>
<dbReference type="AlphaFoldDB" id="A0A3Q2G6V5"/>
<evidence type="ECO:0000313" key="12">
    <source>
        <dbReference type="Proteomes" id="UP000265020"/>
    </source>
</evidence>
<dbReference type="OMA" id="CNEYCTL"/>
<evidence type="ECO:0000256" key="2">
    <source>
        <dbReference type="ARBA" id="ARBA00022692"/>
    </source>
</evidence>
<dbReference type="SUPFAM" id="SSF49265">
    <property type="entry name" value="Fibronectin type III"/>
    <property type="match status" value="1"/>
</dbReference>
<reference evidence="11" key="1">
    <citation type="submission" date="2025-08" db="UniProtKB">
        <authorList>
            <consortium name="Ensembl"/>
        </authorList>
    </citation>
    <scope>IDENTIFICATION</scope>
</reference>
<dbReference type="InterPro" id="IPR036116">
    <property type="entry name" value="FN3_sf"/>
</dbReference>
<dbReference type="InterPro" id="IPR003961">
    <property type="entry name" value="FN3_dom"/>
</dbReference>
<evidence type="ECO:0000259" key="10">
    <source>
        <dbReference type="PROSITE" id="PS50853"/>
    </source>
</evidence>
<evidence type="ECO:0000256" key="4">
    <source>
        <dbReference type="ARBA" id="ARBA00022989"/>
    </source>
</evidence>
<keyword evidence="6" id="KW-0675">Receptor</keyword>
<dbReference type="OrthoDB" id="8939865at2759"/>
<evidence type="ECO:0000256" key="8">
    <source>
        <dbReference type="SAM" id="Phobius"/>
    </source>
</evidence>
<feature type="signal peptide" evidence="9">
    <location>
        <begin position="1"/>
        <end position="27"/>
    </location>
</feature>
<dbReference type="PANTHER" id="PTHR23037:SF7">
    <property type="entry name" value="INTERLEUKIN-21 RECEPTOR"/>
    <property type="match status" value="1"/>
</dbReference>
<dbReference type="CDD" id="cd00063">
    <property type="entry name" value="FN3"/>
    <property type="match status" value="1"/>
</dbReference>
<dbReference type="GO" id="GO:0009897">
    <property type="term" value="C:external side of plasma membrane"/>
    <property type="evidence" value="ECO:0007669"/>
    <property type="project" value="TreeGrafter"/>
</dbReference>
<keyword evidence="5 8" id="KW-0472">Membrane</keyword>
<keyword evidence="4 8" id="KW-1133">Transmembrane helix</keyword>
<dbReference type="InterPro" id="IPR003531">
    <property type="entry name" value="Hempt_rcpt_S_F1_CS"/>
</dbReference>
<evidence type="ECO:0000256" key="3">
    <source>
        <dbReference type="ARBA" id="ARBA00022729"/>
    </source>
</evidence>
<keyword evidence="7" id="KW-0325">Glycoprotein</keyword>
<organism evidence="11 12">
    <name type="scientific">Cyprinodon variegatus</name>
    <name type="common">Sheepshead minnow</name>
    <dbReference type="NCBI Taxonomy" id="28743"/>
    <lineage>
        <taxon>Eukaryota</taxon>
        <taxon>Metazoa</taxon>
        <taxon>Chordata</taxon>
        <taxon>Craniata</taxon>
        <taxon>Vertebrata</taxon>
        <taxon>Euteleostomi</taxon>
        <taxon>Actinopterygii</taxon>
        <taxon>Neopterygii</taxon>
        <taxon>Teleostei</taxon>
        <taxon>Neoteleostei</taxon>
        <taxon>Acanthomorphata</taxon>
        <taxon>Ovalentaria</taxon>
        <taxon>Atherinomorphae</taxon>
        <taxon>Cyprinodontiformes</taxon>
        <taxon>Cyprinodontidae</taxon>
        <taxon>Cyprinodon</taxon>
    </lineage>
</organism>
<keyword evidence="2 8" id="KW-0812">Transmembrane</keyword>
<dbReference type="PROSITE" id="PS50853">
    <property type="entry name" value="FN3"/>
    <property type="match status" value="1"/>
</dbReference>
<dbReference type="InterPro" id="IPR013783">
    <property type="entry name" value="Ig-like_fold"/>
</dbReference>
<dbReference type="STRING" id="28743.ENSCVAP00000019205"/>
<reference evidence="11" key="2">
    <citation type="submission" date="2025-09" db="UniProtKB">
        <authorList>
            <consortium name="Ensembl"/>
        </authorList>
    </citation>
    <scope>IDENTIFICATION</scope>
</reference>
<protein>
    <submittedName>
        <fullName evidence="11">Interleukin-21 receptor-like</fullName>
    </submittedName>
</protein>
<accession>A0A3Q2G6V5</accession>
<dbReference type="PANTHER" id="PTHR23037">
    <property type="entry name" value="CYTOKINE RECEPTOR"/>
    <property type="match status" value="1"/>
</dbReference>
<dbReference type="Ensembl" id="ENSCVAT00000033043.1">
    <property type="protein sequence ID" value="ENSCVAP00000019205.1"/>
    <property type="gene ID" value="ENSCVAG00000022546.1"/>
</dbReference>
<keyword evidence="3 9" id="KW-0732">Signal</keyword>
<dbReference type="GO" id="GO:0004896">
    <property type="term" value="F:cytokine receptor activity"/>
    <property type="evidence" value="ECO:0007669"/>
    <property type="project" value="InterPro"/>
</dbReference>
<proteinExistence type="predicted"/>
<evidence type="ECO:0000256" key="9">
    <source>
        <dbReference type="SAM" id="SignalP"/>
    </source>
</evidence>
<dbReference type="KEGG" id="cvg:107089554"/>
<evidence type="ECO:0000313" key="11">
    <source>
        <dbReference type="Ensembl" id="ENSCVAP00000019205.1"/>
    </source>
</evidence>
<feature type="transmembrane region" description="Helical" evidence="8">
    <location>
        <begin position="260"/>
        <end position="280"/>
    </location>
</feature>
<dbReference type="GeneID" id="107089554"/>
<keyword evidence="12" id="KW-1185">Reference proteome</keyword>
<evidence type="ECO:0000256" key="5">
    <source>
        <dbReference type="ARBA" id="ARBA00023136"/>
    </source>
</evidence>
<dbReference type="Gene3D" id="2.60.40.10">
    <property type="entry name" value="Immunoglobulins"/>
    <property type="match status" value="1"/>
</dbReference>
<name>A0A3Q2G6V5_CYPVA</name>
<dbReference type="RefSeq" id="XP_015237905.1">
    <property type="nucleotide sequence ID" value="XM_015382419.1"/>
</dbReference>
<feature type="domain" description="Fibronectin type-III" evidence="10">
    <location>
        <begin position="139"/>
        <end position="248"/>
    </location>
</feature>
<evidence type="ECO:0000256" key="6">
    <source>
        <dbReference type="ARBA" id="ARBA00023170"/>
    </source>
</evidence>
<evidence type="ECO:0000256" key="1">
    <source>
        <dbReference type="ARBA" id="ARBA00004479"/>
    </source>
</evidence>